<reference evidence="1" key="1">
    <citation type="journal article" date="2015" name="Nature">
        <title>Complex archaea that bridge the gap between prokaryotes and eukaryotes.</title>
        <authorList>
            <person name="Spang A."/>
            <person name="Saw J.H."/>
            <person name="Jorgensen S.L."/>
            <person name="Zaremba-Niedzwiedzka K."/>
            <person name="Martijn J."/>
            <person name="Lind A.E."/>
            <person name="van Eijk R."/>
            <person name="Schleper C."/>
            <person name="Guy L."/>
            <person name="Ettema T.J."/>
        </authorList>
    </citation>
    <scope>NUCLEOTIDE SEQUENCE</scope>
</reference>
<dbReference type="EMBL" id="LAZR01017986">
    <property type="protein sequence ID" value="KKL98156.1"/>
    <property type="molecule type" value="Genomic_DNA"/>
</dbReference>
<gene>
    <name evidence="1" type="ORF">LCGC14_1827230</name>
</gene>
<proteinExistence type="predicted"/>
<evidence type="ECO:0008006" key="2">
    <source>
        <dbReference type="Google" id="ProtNLM"/>
    </source>
</evidence>
<protein>
    <recommendedName>
        <fullName evidence="2">Protein kinase domain-containing protein</fullName>
    </recommendedName>
</protein>
<dbReference type="AlphaFoldDB" id="A0A0F9H597"/>
<comment type="caution">
    <text evidence="1">The sequence shown here is derived from an EMBL/GenBank/DDBJ whole genome shotgun (WGS) entry which is preliminary data.</text>
</comment>
<accession>A0A0F9H597</accession>
<sequence length="289" mass="34356">MKFLKLFFKTIFVVALILAVSKSWQLITDGFRIDKINSSLTKKDASNLSIEPEISKIFNQKFKYLSKGCQTYVFKSLDDRYVLKFIRYHRYKIPLWLRVCTFLDDYRNKRLYYKDKLLKDSLKSYEIASNFLKDETAIIYVHLNKTNNLNKKIELQDRLGKKYLVDLDTKGFVIQKKVKTFEDVLMQHKNDEIELKKLANSFLYTTEAIYKKGFINDDYNCVKNSGFINGKVIHSDVGSFLPRDNLMAKENFEKEFFRFVRYFKKWSDKNAPFLSSHLDEKIKNMSQTL</sequence>
<name>A0A0F9H597_9ZZZZ</name>
<organism evidence="1">
    <name type="scientific">marine sediment metagenome</name>
    <dbReference type="NCBI Taxonomy" id="412755"/>
    <lineage>
        <taxon>unclassified sequences</taxon>
        <taxon>metagenomes</taxon>
        <taxon>ecological metagenomes</taxon>
    </lineage>
</organism>
<evidence type="ECO:0000313" key="1">
    <source>
        <dbReference type="EMBL" id="KKL98156.1"/>
    </source>
</evidence>